<dbReference type="Pfam" id="PF03466">
    <property type="entry name" value="LysR_substrate"/>
    <property type="match status" value="1"/>
</dbReference>
<dbReference type="SUPFAM" id="SSF53850">
    <property type="entry name" value="Periplasmic binding protein-like II"/>
    <property type="match status" value="1"/>
</dbReference>
<evidence type="ECO:0000313" key="3">
    <source>
        <dbReference type="Proteomes" id="UP000239800"/>
    </source>
</evidence>
<gene>
    <name evidence="2" type="ORF">BST85_07025</name>
</gene>
<keyword evidence="3" id="KW-1185">Reference proteome</keyword>
<dbReference type="Gene3D" id="3.40.190.10">
    <property type="entry name" value="Periplasmic binding protein-like II"/>
    <property type="match status" value="1"/>
</dbReference>
<evidence type="ECO:0000259" key="1">
    <source>
        <dbReference type="Pfam" id="PF03466"/>
    </source>
</evidence>
<evidence type="ECO:0000313" key="2">
    <source>
        <dbReference type="EMBL" id="PQB04673.1"/>
    </source>
</evidence>
<dbReference type="AlphaFoldDB" id="A0A2S7KQ24"/>
<comment type="caution">
    <text evidence="2">The sequence shown here is derived from an EMBL/GenBank/DDBJ whole genome shotgun (WGS) entry which is preliminary data.</text>
</comment>
<dbReference type="Proteomes" id="UP000239800">
    <property type="component" value="Unassembled WGS sequence"/>
</dbReference>
<organism evidence="2 3">
    <name type="scientific">Aureitalea marina</name>
    <dbReference type="NCBI Taxonomy" id="930804"/>
    <lineage>
        <taxon>Bacteria</taxon>
        <taxon>Pseudomonadati</taxon>
        <taxon>Bacteroidota</taxon>
        <taxon>Flavobacteriia</taxon>
        <taxon>Flavobacteriales</taxon>
        <taxon>Flavobacteriaceae</taxon>
        <taxon>Aureitalea</taxon>
    </lineage>
</organism>
<protein>
    <recommendedName>
        <fullName evidence="1">LysR substrate-binding domain-containing protein</fullName>
    </recommendedName>
</protein>
<dbReference type="EMBL" id="MQUB01000001">
    <property type="protein sequence ID" value="PQB04673.1"/>
    <property type="molecule type" value="Genomic_DNA"/>
</dbReference>
<proteinExistence type="predicted"/>
<name>A0A2S7KQ24_9FLAO</name>
<feature type="domain" description="LysR substrate-binding" evidence="1">
    <location>
        <begin position="36"/>
        <end position="126"/>
    </location>
</feature>
<sequence>MVSIGKYLITYFLSGITWWHIGVDLVIDRQKITSKKIFSDYPLLFREQVSATRNAMKTFIRKQNLPSYKQMTLTSNEALKQAVIAGLGYSIMPSDLRTPYNKRISGSFRLKACPEPPTATLSGLSPRTSLLRPSPSWSTWKRTRPTSSMNHLIGLKPISVLLDVK</sequence>
<accession>A0A2S7KQ24</accession>
<reference evidence="2 3" key="1">
    <citation type="submission" date="2016-11" db="EMBL/GenBank/DDBJ databases">
        <title>Trade-off between light-utilization and light-protection in marine flavobacteria.</title>
        <authorList>
            <person name="Kumagai Y."/>
        </authorList>
    </citation>
    <scope>NUCLEOTIDE SEQUENCE [LARGE SCALE GENOMIC DNA]</scope>
    <source>
        <strain evidence="2 3">NBRC 107741</strain>
    </source>
</reference>
<dbReference type="InterPro" id="IPR005119">
    <property type="entry name" value="LysR_subst-bd"/>
</dbReference>